<keyword evidence="9" id="KW-0770">Synapse</keyword>
<dbReference type="SUPFAM" id="SSF58038">
    <property type="entry name" value="SNARE fusion complex"/>
    <property type="match status" value="1"/>
</dbReference>
<dbReference type="PANTHER" id="PTHR16705:SF9">
    <property type="entry name" value="COMPLEXIN-2"/>
    <property type="match status" value="1"/>
</dbReference>
<dbReference type="GO" id="GO:0005634">
    <property type="term" value="C:nucleus"/>
    <property type="evidence" value="ECO:0007669"/>
    <property type="project" value="UniProtKB-SubCell"/>
</dbReference>
<evidence type="ECO:0000256" key="3">
    <source>
        <dbReference type="ARBA" id="ARBA00004514"/>
    </source>
</evidence>
<evidence type="ECO:0000256" key="7">
    <source>
        <dbReference type="ARBA" id="ARBA00022490"/>
    </source>
</evidence>
<gene>
    <name evidence="18" type="primary">LOC116944466</name>
</gene>
<evidence type="ECO:0000256" key="15">
    <source>
        <dbReference type="ARBA" id="ARBA00040477"/>
    </source>
</evidence>
<keyword evidence="8" id="KW-0532">Neurotransmitter transport</keyword>
<evidence type="ECO:0000256" key="6">
    <source>
        <dbReference type="ARBA" id="ARBA00022483"/>
    </source>
</evidence>
<dbReference type="InterPro" id="IPR008849">
    <property type="entry name" value="Synaphin"/>
</dbReference>
<protein>
    <recommendedName>
        <fullName evidence="15">Complexin-2</fullName>
    </recommendedName>
</protein>
<dbReference type="FunFam" id="1.20.5.580:FF:000001">
    <property type="entry name" value="Complexin 2"/>
    <property type="match status" value="1"/>
</dbReference>
<dbReference type="Proteomes" id="UP001318040">
    <property type="component" value="Chromosome 21"/>
</dbReference>
<comment type="subunit">
    <text evidence="14">Binds to the SNARE core complex containing SNAP25, VAMP2 and STX1A.</text>
</comment>
<feature type="region of interest" description="Disordered" evidence="16">
    <location>
        <begin position="92"/>
        <end position="134"/>
    </location>
</feature>
<dbReference type="GO" id="GO:0043204">
    <property type="term" value="C:perikaryon"/>
    <property type="evidence" value="ECO:0007669"/>
    <property type="project" value="UniProtKB-SubCell"/>
</dbReference>
<dbReference type="Gene3D" id="1.20.5.580">
    <property type="entry name" value="Single Helix bin"/>
    <property type="match status" value="1"/>
</dbReference>
<feature type="compositionally biased region" description="Basic and acidic residues" evidence="16">
    <location>
        <begin position="24"/>
        <end position="64"/>
    </location>
</feature>
<dbReference type="GO" id="GO:0031201">
    <property type="term" value="C:SNARE complex"/>
    <property type="evidence" value="ECO:0007669"/>
    <property type="project" value="TreeGrafter"/>
</dbReference>
<keyword evidence="10" id="KW-0175">Coiled coil</keyword>
<comment type="subcellular location">
    <subcellularLocation>
        <location evidence="3">Cytoplasm</location>
        <location evidence="3">Cytosol</location>
    </subcellularLocation>
    <subcellularLocation>
        <location evidence="1">Nucleus</location>
    </subcellularLocation>
    <subcellularLocation>
        <location evidence="2">Perikaryon</location>
    </subcellularLocation>
    <subcellularLocation>
        <location evidence="13">Presynapse</location>
    </subcellularLocation>
</comment>
<organism evidence="17 18">
    <name type="scientific">Petromyzon marinus</name>
    <name type="common">Sea lamprey</name>
    <dbReference type="NCBI Taxonomy" id="7757"/>
    <lineage>
        <taxon>Eukaryota</taxon>
        <taxon>Metazoa</taxon>
        <taxon>Chordata</taxon>
        <taxon>Craniata</taxon>
        <taxon>Vertebrata</taxon>
        <taxon>Cyclostomata</taxon>
        <taxon>Hyperoartia</taxon>
        <taxon>Petromyzontiformes</taxon>
        <taxon>Petromyzontidae</taxon>
        <taxon>Petromyzon</taxon>
    </lineage>
</organism>
<feature type="region of interest" description="Disordered" evidence="16">
    <location>
        <begin position="1"/>
        <end position="64"/>
    </location>
</feature>
<evidence type="ECO:0000256" key="14">
    <source>
        <dbReference type="ARBA" id="ARBA00038730"/>
    </source>
</evidence>
<name>A0AAJ7TAT1_PETMA</name>
<keyword evidence="12" id="KW-0966">Cell projection</keyword>
<evidence type="ECO:0000256" key="8">
    <source>
        <dbReference type="ARBA" id="ARBA00022775"/>
    </source>
</evidence>
<accession>A0AAJ7TAT1</accession>
<dbReference type="CDD" id="cd22808">
    <property type="entry name" value="Complexin_NTD_CPLX_I_II"/>
    <property type="match status" value="1"/>
</dbReference>
<dbReference type="GeneID" id="116944466"/>
<keyword evidence="17" id="KW-1185">Reference proteome</keyword>
<keyword evidence="11" id="KW-0539">Nucleus</keyword>
<evidence type="ECO:0000256" key="9">
    <source>
        <dbReference type="ARBA" id="ARBA00023018"/>
    </source>
</evidence>
<evidence type="ECO:0000256" key="12">
    <source>
        <dbReference type="ARBA" id="ARBA00023273"/>
    </source>
</evidence>
<sequence length="156" mass="16840">MDFVMKQALGGATKDVGKMLGGDQAEKDPEAQKKEEDRREALRQQEEERKLKHAKMEAERERVRQNVRDKYGLKRREEREAEAKAAMEAACSGGGGGGGGGGGVSGGVAGSEGSLTRPKRAIPPGCGDASDEGPEESLFEAFLKYLPGPIQEFFRK</sequence>
<reference evidence="18" key="1">
    <citation type="submission" date="2025-08" db="UniProtKB">
        <authorList>
            <consortium name="RefSeq"/>
        </authorList>
    </citation>
    <scope>IDENTIFICATION</scope>
    <source>
        <tissue evidence="18">Sperm</tissue>
    </source>
</reference>
<dbReference type="GO" id="GO:0046928">
    <property type="term" value="P:regulation of neurotransmitter secretion"/>
    <property type="evidence" value="ECO:0007669"/>
    <property type="project" value="TreeGrafter"/>
</dbReference>
<keyword evidence="6" id="KW-0268">Exocytosis</keyword>
<evidence type="ECO:0000256" key="11">
    <source>
        <dbReference type="ARBA" id="ARBA00023242"/>
    </source>
</evidence>
<evidence type="ECO:0000256" key="13">
    <source>
        <dbReference type="ARBA" id="ARBA00034106"/>
    </source>
</evidence>
<keyword evidence="7" id="KW-0963">Cytoplasm</keyword>
<evidence type="ECO:0000256" key="10">
    <source>
        <dbReference type="ARBA" id="ARBA00023054"/>
    </source>
</evidence>
<evidence type="ECO:0000313" key="18">
    <source>
        <dbReference type="RefSeq" id="XP_032813989.1"/>
    </source>
</evidence>
<dbReference type="GO" id="GO:0043195">
    <property type="term" value="C:terminal bouton"/>
    <property type="evidence" value="ECO:0007669"/>
    <property type="project" value="TreeGrafter"/>
</dbReference>
<evidence type="ECO:0000256" key="16">
    <source>
        <dbReference type="SAM" id="MobiDB-lite"/>
    </source>
</evidence>
<dbReference type="PANTHER" id="PTHR16705">
    <property type="entry name" value="COMPLEXIN"/>
    <property type="match status" value="1"/>
</dbReference>
<proteinExistence type="inferred from homology"/>
<evidence type="ECO:0000256" key="5">
    <source>
        <dbReference type="ARBA" id="ARBA00022448"/>
    </source>
</evidence>
<evidence type="ECO:0000256" key="4">
    <source>
        <dbReference type="ARBA" id="ARBA00005396"/>
    </source>
</evidence>
<keyword evidence="5" id="KW-0813">Transport</keyword>
<dbReference type="GO" id="GO:0005829">
    <property type="term" value="C:cytosol"/>
    <property type="evidence" value="ECO:0007669"/>
    <property type="project" value="UniProtKB-SubCell"/>
</dbReference>
<dbReference type="Pfam" id="PF05835">
    <property type="entry name" value="Synaphin"/>
    <property type="match status" value="1"/>
</dbReference>
<evidence type="ECO:0000313" key="17">
    <source>
        <dbReference type="Proteomes" id="UP001318040"/>
    </source>
</evidence>
<evidence type="ECO:0000256" key="1">
    <source>
        <dbReference type="ARBA" id="ARBA00004123"/>
    </source>
</evidence>
<comment type="similarity">
    <text evidence="4">Belongs to the complexin/synaphin family.</text>
</comment>
<feature type="compositionally biased region" description="Gly residues" evidence="16">
    <location>
        <begin position="92"/>
        <end position="110"/>
    </location>
</feature>
<dbReference type="RefSeq" id="XP_032813989.1">
    <property type="nucleotide sequence ID" value="XM_032958098.1"/>
</dbReference>
<dbReference type="GO" id="GO:0019905">
    <property type="term" value="F:syntaxin binding"/>
    <property type="evidence" value="ECO:0007669"/>
    <property type="project" value="InterPro"/>
</dbReference>
<dbReference type="AlphaFoldDB" id="A0AAJ7TAT1"/>
<evidence type="ECO:0000256" key="2">
    <source>
        <dbReference type="ARBA" id="ARBA00004484"/>
    </source>
</evidence>
<dbReference type="GO" id="GO:0016079">
    <property type="term" value="P:synaptic vesicle exocytosis"/>
    <property type="evidence" value="ECO:0007669"/>
    <property type="project" value="TreeGrafter"/>
</dbReference>